<protein>
    <recommendedName>
        <fullName evidence="1">CRAL-TRIO domain-containing protein</fullName>
    </recommendedName>
</protein>
<evidence type="ECO:0000259" key="1">
    <source>
        <dbReference type="PROSITE" id="PS50191"/>
    </source>
</evidence>
<evidence type="ECO:0000313" key="2">
    <source>
        <dbReference type="EMBL" id="EFJ14676.1"/>
    </source>
</evidence>
<dbReference type="Gramene" id="EFJ14676">
    <property type="protein sequence ID" value="EFJ14676"/>
    <property type="gene ID" value="SELMODRAFT_423399"/>
</dbReference>
<accession>D8SLK7</accession>
<dbReference type="InterPro" id="IPR036273">
    <property type="entry name" value="CRAL/TRIO_N_dom_sf"/>
</dbReference>
<sequence>MASEECCLAAADQDAKVSELANRLTGLSDRESKYCTDSCLRKFLRARNWSVRKAEKMLKEALSWRASYKPEEIRWGDVARESETGKLYKANYLDKLGRPVLVMRPGAQNTSAPAGQIKQLVYFMENVIVNLPPNGQDQMVWLIDFNGWSIFKSPSVKTAKDIAYILQNFYPEWLGLAVLYNPPYIFETFWVVIKPFLHPSTCKKVKFVYSSNLKLLHDIFDMSKVETAFGGGSSSNFNCHDYGKVMQQDDLRIDSYWGIQRPEIESPDNSSLSTED</sequence>
<gene>
    <name evidence="2" type="ORF">SELMODRAFT_423399</name>
</gene>
<organism evidence="3">
    <name type="scientific">Selaginella moellendorffii</name>
    <name type="common">Spikemoss</name>
    <dbReference type="NCBI Taxonomy" id="88036"/>
    <lineage>
        <taxon>Eukaryota</taxon>
        <taxon>Viridiplantae</taxon>
        <taxon>Streptophyta</taxon>
        <taxon>Embryophyta</taxon>
        <taxon>Tracheophyta</taxon>
        <taxon>Lycopodiopsida</taxon>
        <taxon>Selaginellales</taxon>
        <taxon>Selaginellaceae</taxon>
        <taxon>Selaginella</taxon>
    </lineage>
</organism>
<dbReference type="Pfam" id="PF03765">
    <property type="entry name" value="CRAL_TRIO_N"/>
    <property type="match status" value="1"/>
</dbReference>
<keyword evidence="3" id="KW-1185">Reference proteome</keyword>
<proteinExistence type="predicted"/>
<dbReference type="CDD" id="cd00170">
    <property type="entry name" value="SEC14"/>
    <property type="match status" value="1"/>
</dbReference>
<feature type="domain" description="CRAL-TRIO" evidence="1">
    <location>
        <begin position="75"/>
        <end position="237"/>
    </location>
</feature>
<dbReference type="InterPro" id="IPR036865">
    <property type="entry name" value="CRAL-TRIO_dom_sf"/>
</dbReference>
<dbReference type="SMART" id="SM01100">
    <property type="entry name" value="CRAL_TRIO_N"/>
    <property type="match status" value="1"/>
</dbReference>
<reference evidence="2 3" key="1">
    <citation type="journal article" date="2011" name="Science">
        <title>The Selaginella genome identifies genetic changes associated with the evolution of vascular plants.</title>
        <authorList>
            <person name="Banks J.A."/>
            <person name="Nishiyama T."/>
            <person name="Hasebe M."/>
            <person name="Bowman J.L."/>
            <person name="Gribskov M."/>
            <person name="dePamphilis C."/>
            <person name="Albert V.A."/>
            <person name="Aono N."/>
            <person name="Aoyama T."/>
            <person name="Ambrose B.A."/>
            <person name="Ashton N.W."/>
            <person name="Axtell M.J."/>
            <person name="Barker E."/>
            <person name="Barker M.S."/>
            <person name="Bennetzen J.L."/>
            <person name="Bonawitz N.D."/>
            <person name="Chapple C."/>
            <person name="Cheng C."/>
            <person name="Correa L.G."/>
            <person name="Dacre M."/>
            <person name="DeBarry J."/>
            <person name="Dreyer I."/>
            <person name="Elias M."/>
            <person name="Engstrom E.M."/>
            <person name="Estelle M."/>
            <person name="Feng L."/>
            <person name="Finet C."/>
            <person name="Floyd S.K."/>
            <person name="Frommer W.B."/>
            <person name="Fujita T."/>
            <person name="Gramzow L."/>
            <person name="Gutensohn M."/>
            <person name="Harholt J."/>
            <person name="Hattori M."/>
            <person name="Heyl A."/>
            <person name="Hirai T."/>
            <person name="Hiwatashi Y."/>
            <person name="Ishikawa M."/>
            <person name="Iwata M."/>
            <person name="Karol K.G."/>
            <person name="Koehler B."/>
            <person name="Kolukisaoglu U."/>
            <person name="Kubo M."/>
            <person name="Kurata T."/>
            <person name="Lalonde S."/>
            <person name="Li K."/>
            <person name="Li Y."/>
            <person name="Litt A."/>
            <person name="Lyons E."/>
            <person name="Manning G."/>
            <person name="Maruyama T."/>
            <person name="Michael T.P."/>
            <person name="Mikami K."/>
            <person name="Miyazaki S."/>
            <person name="Morinaga S."/>
            <person name="Murata T."/>
            <person name="Mueller-Roeber B."/>
            <person name="Nelson D.R."/>
            <person name="Obara M."/>
            <person name="Oguri Y."/>
            <person name="Olmstead R.G."/>
            <person name="Onodera N."/>
            <person name="Petersen B.L."/>
            <person name="Pils B."/>
            <person name="Prigge M."/>
            <person name="Rensing S.A."/>
            <person name="Riano-Pachon D.M."/>
            <person name="Roberts A.W."/>
            <person name="Sato Y."/>
            <person name="Scheller H.V."/>
            <person name="Schulz B."/>
            <person name="Schulz C."/>
            <person name="Shakirov E.V."/>
            <person name="Shibagaki N."/>
            <person name="Shinohara N."/>
            <person name="Shippen D.E."/>
            <person name="Soerensen I."/>
            <person name="Sotooka R."/>
            <person name="Sugimoto N."/>
            <person name="Sugita M."/>
            <person name="Sumikawa N."/>
            <person name="Tanurdzic M."/>
            <person name="Theissen G."/>
            <person name="Ulvskov P."/>
            <person name="Wakazuki S."/>
            <person name="Weng J.K."/>
            <person name="Willats W.W."/>
            <person name="Wipf D."/>
            <person name="Wolf P.G."/>
            <person name="Yang L."/>
            <person name="Zimmer A.D."/>
            <person name="Zhu Q."/>
            <person name="Mitros T."/>
            <person name="Hellsten U."/>
            <person name="Loque D."/>
            <person name="Otillar R."/>
            <person name="Salamov A."/>
            <person name="Schmutz J."/>
            <person name="Shapiro H."/>
            <person name="Lindquist E."/>
            <person name="Lucas S."/>
            <person name="Rokhsar D."/>
            <person name="Grigoriev I.V."/>
        </authorList>
    </citation>
    <scope>NUCLEOTIDE SEQUENCE [LARGE SCALE GENOMIC DNA]</scope>
</reference>
<dbReference type="OMA" id="PREIRWE"/>
<dbReference type="EMBL" id="GL377626">
    <property type="protein sequence ID" value="EFJ14676.1"/>
    <property type="molecule type" value="Genomic_DNA"/>
</dbReference>
<dbReference type="STRING" id="88036.D8SLK7"/>
<dbReference type="eggNOG" id="KOG1470">
    <property type="taxonomic scope" value="Eukaryota"/>
</dbReference>
<dbReference type="AlphaFoldDB" id="D8SLK7"/>
<dbReference type="OrthoDB" id="75724at2759"/>
<evidence type="ECO:0000313" key="3">
    <source>
        <dbReference type="Proteomes" id="UP000001514"/>
    </source>
</evidence>
<dbReference type="Proteomes" id="UP000001514">
    <property type="component" value="Unassembled WGS sequence"/>
</dbReference>
<dbReference type="InParanoid" id="D8SLK7"/>
<dbReference type="PROSITE" id="PS50191">
    <property type="entry name" value="CRAL_TRIO"/>
    <property type="match status" value="1"/>
</dbReference>
<dbReference type="HOGENOM" id="CLU_014001_3_1_1"/>
<dbReference type="InterPro" id="IPR001251">
    <property type="entry name" value="CRAL-TRIO_dom"/>
</dbReference>
<dbReference type="GO" id="GO:0008526">
    <property type="term" value="F:phosphatidylinositol transfer activity"/>
    <property type="evidence" value="ECO:0000318"/>
    <property type="project" value="GO_Central"/>
</dbReference>
<name>D8SLK7_SELML</name>
<dbReference type="KEGG" id="smo:SELMODRAFT_423399"/>
<dbReference type="PANTHER" id="PTHR45824:SF6">
    <property type="entry name" value="F16L1.9 PROTEIN"/>
    <property type="match status" value="1"/>
</dbReference>
<dbReference type="Gene3D" id="3.40.525.10">
    <property type="entry name" value="CRAL-TRIO lipid binding domain"/>
    <property type="match status" value="1"/>
</dbReference>
<dbReference type="InterPro" id="IPR011074">
    <property type="entry name" value="CRAL/TRIO_N_dom"/>
</dbReference>
<dbReference type="SUPFAM" id="SSF52087">
    <property type="entry name" value="CRAL/TRIO domain"/>
    <property type="match status" value="1"/>
</dbReference>
<dbReference type="InterPro" id="IPR052578">
    <property type="entry name" value="PI_Transfer_CRAL-TRIO"/>
</dbReference>
<dbReference type="PANTHER" id="PTHR45824">
    <property type="entry name" value="GH16843P"/>
    <property type="match status" value="1"/>
</dbReference>
<dbReference type="Pfam" id="PF00650">
    <property type="entry name" value="CRAL_TRIO"/>
    <property type="match status" value="1"/>
</dbReference>
<dbReference type="SMART" id="SM00516">
    <property type="entry name" value="SEC14"/>
    <property type="match status" value="1"/>
</dbReference>
<dbReference type="SUPFAM" id="SSF46938">
    <property type="entry name" value="CRAL/TRIO N-terminal domain"/>
    <property type="match status" value="1"/>
</dbReference>